<evidence type="ECO:0000313" key="1">
    <source>
        <dbReference type="EMBL" id="QSF42843.1"/>
    </source>
</evidence>
<keyword evidence="2" id="KW-1185">Reference proteome</keyword>
<accession>A0ABX7L6C3</accession>
<organism evidence="1 2">
    <name type="scientific">Paenibacillus tianjinensis</name>
    <dbReference type="NCBI Taxonomy" id="2810347"/>
    <lineage>
        <taxon>Bacteria</taxon>
        <taxon>Bacillati</taxon>
        <taxon>Bacillota</taxon>
        <taxon>Bacilli</taxon>
        <taxon>Bacillales</taxon>
        <taxon>Paenibacillaceae</taxon>
        <taxon>Paenibacillus</taxon>
    </lineage>
</organism>
<gene>
    <name evidence="1" type="ORF">JRJ22_16200</name>
</gene>
<sequence>MHSEIVPEHVLTHLNQDQTLKRIIQTSYDVLLGQVGKGRIVIENEASFQLHFAYILKTIGELMQFSPEDTFAIKLETPYLSVVTLNKSGSKKAKIDIVLEMKNLSTTTRCAIELKFFQKVNMREPNNRYDVYRDLQNLEDYVYSKQYNFGLLFIATDHIHYVSKEQYSMDTADFDFRHGAMYKTGHLLEYRTTKPYGDPIALLNDYNFAWENAGGAYFLKHLVELNDKP</sequence>
<dbReference type="EMBL" id="CP070969">
    <property type="protein sequence ID" value="QSF42843.1"/>
    <property type="molecule type" value="Genomic_DNA"/>
</dbReference>
<dbReference type="Proteomes" id="UP000663452">
    <property type="component" value="Chromosome"/>
</dbReference>
<proteinExistence type="predicted"/>
<reference evidence="1 2" key="1">
    <citation type="submission" date="2021-02" db="EMBL/GenBank/DDBJ databases">
        <title>Paenibacillus tianjinensis sp. nov.</title>
        <authorList>
            <person name="Liu H."/>
        </authorList>
    </citation>
    <scope>NUCLEOTIDE SEQUENCE [LARGE SCALE GENOMIC DNA]</scope>
    <source>
        <strain evidence="1 2">TB2019</strain>
    </source>
</reference>
<name>A0ABX7L6C3_9BACL</name>
<evidence type="ECO:0000313" key="2">
    <source>
        <dbReference type="Proteomes" id="UP000663452"/>
    </source>
</evidence>
<evidence type="ECO:0008006" key="3">
    <source>
        <dbReference type="Google" id="ProtNLM"/>
    </source>
</evidence>
<protein>
    <recommendedName>
        <fullName evidence="3">PD-(D/E)XK nuclease superfamily protein</fullName>
    </recommendedName>
</protein>
<dbReference type="RefSeq" id="WP_206100520.1">
    <property type="nucleotide sequence ID" value="NZ_CP070969.1"/>
</dbReference>